<evidence type="ECO:0000313" key="2">
    <source>
        <dbReference type="Proteomes" id="UP000010471"/>
    </source>
</evidence>
<accession>K9WPV5</accession>
<dbReference type="KEGG" id="mic:Mic7113_6640"/>
<dbReference type="HOGENOM" id="CLU_2826355_0_0_3"/>
<proteinExistence type="predicted"/>
<keyword evidence="2" id="KW-1185">Reference proteome</keyword>
<evidence type="ECO:0000313" key="1">
    <source>
        <dbReference type="EMBL" id="AFZ22208.1"/>
    </source>
</evidence>
<reference evidence="1 2" key="1">
    <citation type="submission" date="2012-06" db="EMBL/GenBank/DDBJ databases">
        <title>Finished plasmid 3 of genome of Microcoleus sp. PCC 7113.</title>
        <authorList>
            <consortium name="US DOE Joint Genome Institute"/>
            <person name="Gugger M."/>
            <person name="Coursin T."/>
            <person name="Rippka R."/>
            <person name="Tandeau De Marsac N."/>
            <person name="Huntemann M."/>
            <person name="Wei C.-L."/>
            <person name="Han J."/>
            <person name="Detter J.C."/>
            <person name="Han C."/>
            <person name="Tapia R."/>
            <person name="Chen A."/>
            <person name="Kyrpides N."/>
            <person name="Mavromatis K."/>
            <person name="Markowitz V."/>
            <person name="Szeto E."/>
            <person name="Ivanova N."/>
            <person name="Pagani I."/>
            <person name="Pati A."/>
            <person name="Goodwin L."/>
            <person name="Nordberg H.P."/>
            <person name="Cantor M.N."/>
            <person name="Hua S.X."/>
            <person name="Woyke T."/>
            <person name="Kerfeld C.A."/>
        </authorList>
    </citation>
    <scope>NUCLEOTIDE SEQUENCE [LARGE SCALE GENOMIC DNA]</scope>
    <source>
        <strain evidence="1 2">PCC 7113</strain>
        <plasmid evidence="1 2">pMIC7113.03</plasmid>
    </source>
</reference>
<gene>
    <name evidence="1" type="ORF">Mic7113_6640</name>
</gene>
<geneLocation type="plasmid" evidence="1 2">
    <name>pMIC7113.03</name>
</geneLocation>
<dbReference type="EMBL" id="CP003633">
    <property type="protein sequence ID" value="AFZ22208.1"/>
    <property type="molecule type" value="Genomic_DNA"/>
</dbReference>
<sequence>MGCNYKPFGGLCLTPNTLSNSPKDKTLGINYMKEPILSTSYLDSYFLVDMDLGMVKHQGHSALLRG</sequence>
<dbReference type="AlphaFoldDB" id="K9WPV5"/>
<organism evidence="1 2">
    <name type="scientific">Allocoleopsis franciscana PCC 7113</name>
    <dbReference type="NCBI Taxonomy" id="1173027"/>
    <lineage>
        <taxon>Bacteria</taxon>
        <taxon>Bacillati</taxon>
        <taxon>Cyanobacteriota</taxon>
        <taxon>Cyanophyceae</taxon>
        <taxon>Coleofasciculales</taxon>
        <taxon>Coleofasciculaceae</taxon>
        <taxon>Allocoleopsis</taxon>
        <taxon>Allocoleopsis franciscana</taxon>
    </lineage>
</organism>
<dbReference type="Proteomes" id="UP000010471">
    <property type="component" value="Plasmid pMIC7113.03"/>
</dbReference>
<keyword evidence="1" id="KW-0614">Plasmid</keyword>
<protein>
    <submittedName>
        <fullName evidence="1">Uncharacterized protein</fullName>
    </submittedName>
</protein>
<name>K9WPV5_9CYAN</name>